<dbReference type="Pfam" id="PF00501">
    <property type="entry name" value="AMP-binding"/>
    <property type="match status" value="1"/>
</dbReference>
<reference evidence="5 6" key="1">
    <citation type="journal article" date="2019" name="Int. J. Syst. Evol. Microbiol.">
        <title>The Global Catalogue of Microorganisms (GCM) 10K type strain sequencing project: providing services to taxonomists for standard genome sequencing and annotation.</title>
        <authorList>
            <consortium name="The Broad Institute Genomics Platform"/>
            <consortium name="The Broad Institute Genome Sequencing Center for Infectious Disease"/>
            <person name="Wu L."/>
            <person name="Ma J."/>
        </authorList>
    </citation>
    <scope>NUCLEOTIDE SEQUENCE [LARGE SCALE GENOMIC DNA]</scope>
    <source>
        <strain evidence="5 6">NBRC 111368</strain>
    </source>
</reference>
<evidence type="ECO:0000259" key="3">
    <source>
        <dbReference type="Pfam" id="PF00501"/>
    </source>
</evidence>
<dbReference type="InterPro" id="IPR045851">
    <property type="entry name" value="AMP-bd_C_sf"/>
</dbReference>
<dbReference type="Pfam" id="PF13193">
    <property type="entry name" value="AMP-binding_C"/>
    <property type="match status" value="1"/>
</dbReference>
<dbReference type="InterPro" id="IPR025110">
    <property type="entry name" value="AMP-bd_C"/>
</dbReference>
<dbReference type="PANTHER" id="PTHR43201">
    <property type="entry name" value="ACYL-COA SYNTHETASE"/>
    <property type="match status" value="1"/>
</dbReference>
<feature type="domain" description="AMP-binding enzyme C-terminal" evidence="4">
    <location>
        <begin position="298"/>
        <end position="373"/>
    </location>
</feature>
<evidence type="ECO:0000313" key="6">
    <source>
        <dbReference type="Proteomes" id="UP001596328"/>
    </source>
</evidence>
<feature type="domain" description="AMP-dependent synthetase/ligase" evidence="3">
    <location>
        <begin position="23"/>
        <end position="247"/>
    </location>
</feature>
<keyword evidence="2" id="KW-0436">Ligase</keyword>
<evidence type="ECO:0000259" key="4">
    <source>
        <dbReference type="Pfam" id="PF13193"/>
    </source>
</evidence>
<dbReference type="EMBL" id="JBHSWU010000778">
    <property type="protein sequence ID" value="MFC6725917.1"/>
    <property type="molecule type" value="Genomic_DNA"/>
</dbReference>
<evidence type="ECO:0000256" key="1">
    <source>
        <dbReference type="ARBA" id="ARBA00006432"/>
    </source>
</evidence>
<feature type="non-terminal residue" evidence="5">
    <location>
        <position position="1"/>
    </location>
</feature>
<keyword evidence="6" id="KW-1185">Reference proteome</keyword>
<feature type="non-terminal residue" evidence="5">
    <location>
        <position position="397"/>
    </location>
</feature>
<dbReference type="InterPro" id="IPR042099">
    <property type="entry name" value="ANL_N_sf"/>
</dbReference>
<dbReference type="Gene3D" id="3.30.300.30">
    <property type="match status" value="1"/>
</dbReference>
<dbReference type="InterPro" id="IPR000873">
    <property type="entry name" value="AMP-dep_synth/lig_dom"/>
</dbReference>
<dbReference type="Gene3D" id="3.40.50.12780">
    <property type="entry name" value="N-terminal domain of ligase-like"/>
    <property type="match status" value="1"/>
</dbReference>
<dbReference type="PANTHER" id="PTHR43201:SF5">
    <property type="entry name" value="MEDIUM-CHAIN ACYL-COA LIGASE ACSF2, MITOCHONDRIAL"/>
    <property type="match status" value="1"/>
</dbReference>
<comment type="similarity">
    <text evidence="1">Belongs to the ATP-dependent AMP-binding enzyme family.</text>
</comment>
<comment type="caution">
    <text evidence="5">The sequence shown here is derived from an EMBL/GenBank/DDBJ whole genome shotgun (WGS) entry which is preliminary data.</text>
</comment>
<proteinExistence type="inferred from homology"/>
<dbReference type="Proteomes" id="UP001596328">
    <property type="component" value="Unassembled WGS sequence"/>
</dbReference>
<evidence type="ECO:0000256" key="2">
    <source>
        <dbReference type="ARBA" id="ARBA00022598"/>
    </source>
</evidence>
<evidence type="ECO:0000313" key="5">
    <source>
        <dbReference type="EMBL" id="MFC6725917.1"/>
    </source>
</evidence>
<dbReference type="GO" id="GO:0016874">
    <property type="term" value="F:ligase activity"/>
    <property type="evidence" value="ECO:0007669"/>
    <property type="project" value="UniProtKB-KW"/>
</dbReference>
<dbReference type="AlphaFoldDB" id="A0ABD5S4F0"/>
<accession>A0ABD5S4F0</accession>
<organism evidence="5 6">
    <name type="scientific">Halobium palmae</name>
    <dbReference type="NCBI Taxonomy" id="1776492"/>
    <lineage>
        <taxon>Archaea</taxon>
        <taxon>Methanobacteriati</taxon>
        <taxon>Methanobacteriota</taxon>
        <taxon>Stenosarchaea group</taxon>
        <taxon>Halobacteria</taxon>
        <taxon>Halobacteriales</taxon>
        <taxon>Haloferacaceae</taxon>
        <taxon>Halobium</taxon>
    </lineage>
</organism>
<sequence length="397" mass="43337">SAAVDDDRVESYEPALEGASADLHPDLPAGSEYGVFFTSGTTSQPKAVRFDAEQMWLGATQVVMEMGIDETDTALVTTPWYHMVTTDAWILPHLLAGATLVVQSEFDPETSLEHMAEHDVTGLLAVPTQLDALIEEQADGGYGIDDLSYIRTGGSIVTDEMVRRASEHLTEGVYNSYGLTEGGPNLTFAHPSVQDEHTGTVGKQSFMWDLRVVEAASPTEDPDVTAEVDPGGRGEIVVRGPGMSDGYMDNPEAEEHLFADGWLRTGDVARVDEDGYLYIVDRVDNMIISGGENVYPEEVQRAVEEHEAVDECLVVGLDDDHWGQAVACVVVTDGDVTEEELEEFCLAHGTLADFKRPRRYAFRSDPLPRTDTGTVRRNEVVAAHFEGGEKVGENGRR</sequence>
<gene>
    <name evidence="5" type="ORF">ACFQE1_16400</name>
</gene>
<protein>
    <submittedName>
        <fullName evidence="5">Class I adenylate-forming enzyme family protein</fullName>
    </submittedName>
</protein>
<name>A0ABD5S4F0_9EURY</name>
<dbReference type="SUPFAM" id="SSF56801">
    <property type="entry name" value="Acetyl-CoA synthetase-like"/>
    <property type="match status" value="1"/>
</dbReference>